<dbReference type="EMBL" id="AAWS01000048">
    <property type="protein sequence ID" value="EAY25477.1"/>
    <property type="molecule type" value="Genomic_DNA"/>
</dbReference>
<dbReference type="GO" id="GO:0006270">
    <property type="term" value="P:DNA replication initiation"/>
    <property type="evidence" value="ECO:0007669"/>
    <property type="project" value="InterPro"/>
</dbReference>
<protein>
    <submittedName>
        <fullName evidence="3">Initiator RepB protein</fullName>
    </submittedName>
</protein>
<dbReference type="InterPro" id="IPR036390">
    <property type="entry name" value="WH_DNA-bd_sf"/>
</dbReference>
<comment type="caution">
    <text evidence="3">The sequence shown here is derived from an EMBL/GenBank/DDBJ whole genome shotgun (WGS) entry which is preliminary data.</text>
</comment>
<dbReference type="Gene3D" id="1.10.10.10">
    <property type="entry name" value="Winged helix-like DNA-binding domain superfamily/Winged helix DNA-binding domain"/>
    <property type="match status" value="2"/>
</dbReference>
<organism evidence="3 4">
    <name type="scientific">Microscilla marina ATCC 23134</name>
    <dbReference type="NCBI Taxonomy" id="313606"/>
    <lineage>
        <taxon>Bacteria</taxon>
        <taxon>Pseudomonadati</taxon>
        <taxon>Bacteroidota</taxon>
        <taxon>Cytophagia</taxon>
        <taxon>Cytophagales</taxon>
        <taxon>Microscillaceae</taxon>
        <taxon>Microscilla</taxon>
    </lineage>
</organism>
<evidence type="ECO:0000313" key="3">
    <source>
        <dbReference type="EMBL" id="EAY25477.1"/>
    </source>
</evidence>
<dbReference type="AlphaFoldDB" id="A1ZVZ5"/>
<dbReference type="InterPro" id="IPR036388">
    <property type="entry name" value="WH-like_DNA-bd_sf"/>
</dbReference>
<dbReference type="RefSeq" id="WP_002702815.1">
    <property type="nucleotide sequence ID" value="NZ_AAWS01000048.1"/>
</dbReference>
<feature type="domain" description="Initiator Rep protein WH1" evidence="2">
    <location>
        <begin position="22"/>
        <end position="159"/>
    </location>
</feature>
<sequence length="317" mass="36820">MELLEKYKSSITQDARVTLSNKFLLSEMEINIFYLLVSQIRQDDDDLKEYVINLKDLELLTGRTQKKGTLLKVCEKLKKQTIVLKDVVSVTDGKEYEFIVENLIGAIKKPKNKQEIRTTISPDVRQFYINLKKHYNKFQLKNLLQLKGRHSKRLYMILCAFQDTGWYYASIDELLNIFASKVGEDGQIEVKKYTAGSLKKHILGKAKEEIEDVTELRFEIEEKKSGRKVVGYKFNIISVDSPKFLKEYQQNPVFIRLVEECSLSIHQAKVVVDGIDTEMINMLLYQIQLARTNKQIKGNIGGYTITILKRSYPFLEI</sequence>
<dbReference type="SUPFAM" id="SSF46785">
    <property type="entry name" value="Winged helix' DNA-binding domain"/>
    <property type="match status" value="2"/>
</dbReference>
<evidence type="ECO:0000256" key="1">
    <source>
        <dbReference type="ARBA" id="ARBA00038283"/>
    </source>
</evidence>
<keyword evidence="4" id="KW-1185">Reference proteome</keyword>
<accession>A1ZVZ5</accession>
<dbReference type="Pfam" id="PF21205">
    <property type="entry name" value="Rep3_C"/>
    <property type="match status" value="1"/>
</dbReference>
<dbReference type="OrthoDB" id="3035199at2"/>
<dbReference type="Pfam" id="PF01051">
    <property type="entry name" value="Rep3_N"/>
    <property type="match status" value="1"/>
</dbReference>
<dbReference type="InterPro" id="IPR000525">
    <property type="entry name" value="Initiator_Rep_WH1"/>
</dbReference>
<name>A1ZVZ5_MICM2</name>
<reference evidence="3 4" key="1">
    <citation type="submission" date="2007-01" db="EMBL/GenBank/DDBJ databases">
        <authorList>
            <person name="Haygood M."/>
            <person name="Podell S."/>
            <person name="Anderson C."/>
            <person name="Hopkinson B."/>
            <person name="Roe K."/>
            <person name="Barbeau K."/>
            <person name="Gaasterland T."/>
            <person name="Ferriera S."/>
            <person name="Johnson J."/>
            <person name="Kravitz S."/>
            <person name="Beeson K."/>
            <person name="Sutton G."/>
            <person name="Rogers Y.-H."/>
            <person name="Friedman R."/>
            <person name="Frazier M."/>
            <person name="Venter J.C."/>
        </authorList>
    </citation>
    <scope>NUCLEOTIDE SEQUENCE [LARGE SCALE GENOMIC DNA]</scope>
    <source>
        <strain evidence="3 4">ATCC 23134</strain>
    </source>
</reference>
<dbReference type="Proteomes" id="UP000004095">
    <property type="component" value="Unassembled WGS sequence"/>
</dbReference>
<gene>
    <name evidence="3" type="ORF">M23134_00831</name>
</gene>
<comment type="similarity">
    <text evidence="1">Belongs to the initiator RepB protein family.</text>
</comment>
<dbReference type="eggNOG" id="COG5527">
    <property type="taxonomic scope" value="Bacteria"/>
</dbReference>
<evidence type="ECO:0000313" key="4">
    <source>
        <dbReference type="Proteomes" id="UP000004095"/>
    </source>
</evidence>
<proteinExistence type="inferred from homology"/>
<evidence type="ECO:0000259" key="2">
    <source>
        <dbReference type="Pfam" id="PF01051"/>
    </source>
</evidence>
<dbReference type="GO" id="GO:0003887">
    <property type="term" value="F:DNA-directed DNA polymerase activity"/>
    <property type="evidence" value="ECO:0007669"/>
    <property type="project" value="InterPro"/>
</dbReference>